<comment type="caution">
    <text evidence="2">The sequence shown here is derived from an EMBL/GenBank/DDBJ whole genome shotgun (WGS) entry which is preliminary data.</text>
</comment>
<sequence>MVKTSKIMFFLLIIYISIISMPSFNLAISLYGRNSLINNNSNNRKIRAFMNFNFGRSEEGQVQGTKRMDRELRKKNPSDTINNALRLIELVASQLNAKQTSLIATTHSLSTSPFSPKSPSTPSFFVTNSKIGKLNEYNVDGNENKENFNKKDKQKNEIKKQNKIEEEPLVIRHYNRDCFFTPINCFVGKAGEEATNIVGSASNSRKHVLFIRRRN</sequence>
<organism evidence="2 3">
    <name type="scientific">Meloidogyne enterolobii</name>
    <name type="common">Root-knot nematode worm</name>
    <name type="synonym">Meloidogyne mayaguensis</name>
    <dbReference type="NCBI Taxonomy" id="390850"/>
    <lineage>
        <taxon>Eukaryota</taxon>
        <taxon>Metazoa</taxon>
        <taxon>Ecdysozoa</taxon>
        <taxon>Nematoda</taxon>
        <taxon>Chromadorea</taxon>
        <taxon>Rhabditida</taxon>
        <taxon>Tylenchina</taxon>
        <taxon>Tylenchomorpha</taxon>
        <taxon>Tylenchoidea</taxon>
        <taxon>Meloidogynidae</taxon>
        <taxon>Meloidogyninae</taxon>
        <taxon>Meloidogyne</taxon>
    </lineage>
</organism>
<reference evidence="2 3" key="1">
    <citation type="submission" date="2020-08" db="EMBL/GenBank/DDBJ databases">
        <authorList>
            <person name="Koutsovoulos G."/>
            <person name="Danchin GJ E."/>
        </authorList>
    </citation>
    <scope>NUCLEOTIDE SEQUENCE [LARGE SCALE GENOMIC DNA]</scope>
</reference>
<feature type="transmembrane region" description="Helical" evidence="1">
    <location>
        <begin position="7"/>
        <end position="31"/>
    </location>
</feature>
<keyword evidence="1" id="KW-1133">Transmembrane helix</keyword>
<proteinExistence type="predicted"/>
<gene>
    <name evidence="2" type="ORF">MENT_LOCUS63417</name>
</gene>
<name>A0A6V7YC82_MELEN</name>
<dbReference type="EMBL" id="CAJEWN010004092">
    <property type="protein sequence ID" value="CAD2209279.1"/>
    <property type="molecule type" value="Genomic_DNA"/>
</dbReference>
<evidence type="ECO:0000313" key="3">
    <source>
        <dbReference type="Proteomes" id="UP000580250"/>
    </source>
</evidence>
<keyword evidence="1" id="KW-0812">Transmembrane</keyword>
<evidence type="ECO:0000256" key="1">
    <source>
        <dbReference type="SAM" id="Phobius"/>
    </source>
</evidence>
<keyword evidence="1" id="KW-0472">Membrane</keyword>
<dbReference type="AlphaFoldDB" id="A0A6V7YC82"/>
<dbReference type="OrthoDB" id="5903186at2759"/>
<dbReference type="Proteomes" id="UP000580250">
    <property type="component" value="Unassembled WGS sequence"/>
</dbReference>
<protein>
    <submittedName>
        <fullName evidence="2">Uncharacterized protein</fullName>
    </submittedName>
</protein>
<evidence type="ECO:0000313" key="2">
    <source>
        <dbReference type="EMBL" id="CAD2209279.1"/>
    </source>
</evidence>
<accession>A0A6V7YC82</accession>